<dbReference type="InterPro" id="IPR029061">
    <property type="entry name" value="THDP-binding"/>
</dbReference>
<evidence type="ECO:0000256" key="14">
    <source>
        <dbReference type="PIRNR" id="PIRNR006439"/>
    </source>
</evidence>
<organism evidence="16 17">
    <name type="scientific">Desulfoferula mesophila</name>
    <dbReference type="NCBI Taxonomy" id="3058419"/>
    <lineage>
        <taxon>Bacteria</taxon>
        <taxon>Pseudomonadati</taxon>
        <taxon>Thermodesulfobacteriota</taxon>
        <taxon>Desulfarculia</taxon>
        <taxon>Desulfarculales</taxon>
        <taxon>Desulfarculaceae</taxon>
        <taxon>Desulfoferula</taxon>
    </lineage>
</organism>
<dbReference type="InterPro" id="IPR009014">
    <property type="entry name" value="Transketo_C/PFOR_II"/>
</dbReference>
<dbReference type="InterPro" id="IPR045025">
    <property type="entry name" value="HACL1-like"/>
</dbReference>
<sequence length="638" mass="68139">MAEQRRTMMGNQAITQGALEAGVRVAAGYPGTPSSEIIQNLADAAAEHDLYVEWSINEKVSLEVAAAASLAGLRSLCAMKQNGVNVASDFLLHLAGSGVRAGMVLVHCDDPGALSSVNEGESRHFARMLELPQLEPGDFQEAKDMTKWAFELSEAIGNLVMLRSVTRLSHASGGVVPGTIPAPQGRARFDHHGTLLDQGHGPVSSSPVGLKHRRQQEKLKKAVELFETSPFNTYAGPEAPELLVITSSICNLYVKEALALLGLAERVGVLKLGTTWPLPPKLLQRNLERCERVLIVEEVIPFLEENVKIAAAEMAGEIGAKRFHGKRDGTIPASGELNPDIVIKALAGLLEVPYQARPAAYDRLAGELAPQATQERELAFCPGCPHRASFWSLKEALALDARDGFICGDIGCYSLAMRPTGYGMLKTLHAMGSGAGMASGFGQLGRFGMDQPVMAVSGDSTFYHAVIPALINAVHQKSPMSLVVLDNSGTAMTGFQPHPGTQANAMGQPVPPVDIEAVCRSLGAEVTVCDPFDLEATRRAAVELLADQSTAKVLILRQLCALSPQRKGYKPYDVWVDQDKCLGDQCGCNRLCTRVFGCPGLAWEKESGKARIDEVICAGCGVCASICPQGAILKSERA</sequence>
<dbReference type="PANTHER" id="PTHR43710">
    <property type="entry name" value="2-HYDROXYACYL-COA LYASE"/>
    <property type="match status" value="1"/>
</dbReference>
<dbReference type="GO" id="GO:0046872">
    <property type="term" value="F:metal ion binding"/>
    <property type="evidence" value="ECO:0007669"/>
    <property type="project" value="UniProtKB-UniRule"/>
</dbReference>
<keyword evidence="5 14" id="KW-0813">Transport</keyword>
<evidence type="ECO:0000256" key="11">
    <source>
        <dbReference type="ARBA" id="ARBA00023014"/>
    </source>
</evidence>
<dbReference type="SUPFAM" id="SSF52518">
    <property type="entry name" value="Thiamin diphosphate-binding fold (THDP-binding)"/>
    <property type="match status" value="2"/>
</dbReference>
<evidence type="ECO:0000256" key="9">
    <source>
        <dbReference type="ARBA" id="ARBA00023002"/>
    </source>
</evidence>
<evidence type="ECO:0000256" key="13">
    <source>
        <dbReference type="ARBA" id="ARBA00048332"/>
    </source>
</evidence>
<keyword evidence="11 14" id="KW-0411">Iron-sulfur</keyword>
<evidence type="ECO:0000256" key="4">
    <source>
        <dbReference type="ARBA" id="ARBA00017710"/>
    </source>
</evidence>
<comment type="subunit">
    <text evidence="2">Heterodimer of the IorA and IorB subunits.</text>
</comment>
<accession>A0AAU9EBS9</accession>
<dbReference type="CDD" id="cd02008">
    <property type="entry name" value="TPP_IOR_alpha"/>
    <property type="match status" value="1"/>
</dbReference>
<comment type="function">
    <text evidence="1 14">Catalyzes the ferredoxin-dependent oxidative decarboxylation of arylpyruvates.</text>
</comment>
<evidence type="ECO:0000256" key="10">
    <source>
        <dbReference type="ARBA" id="ARBA00023004"/>
    </source>
</evidence>
<dbReference type="Gene3D" id="3.30.70.20">
    <property type="match status" value="1"/>
</dbReference>
<keyword evidence="10 14" id="KW-0408">Iron</keyword>
<dbReference type="PROSITE" id="PS51379">
    <property type="entry name" value="4FE4S_FER_2"/>
    <property type="match status" value="1"/>
</dbReference>
<evidence type="ECO:0000256" key="6">
    <source>
        <dbReference type="ARBA" id="ARBA00022485"/>
    </source>
</evidence>
<keyword evidence="9 14" id="KW-0560">Oxidoreductase</keyword>
<dbReference type="PANTHER" id="PTHR43710:SF7">
    <property type="entry name" value="INDOLEPYRUVATE OXIDOREDUCTASE SUBUNIT IORA"/>
    <property type="match status" value="1"/>
</dbReference>
<keyword evidence="6 14" id="KW-0004">4Fe-4S</keyword>
<dbReference type="AlphaFoldDB" id="A0AAU9EBS9"/>
<dbReference type="GO" id="GO:0051539">
    <property type="term" value="F:4 iron, 4 sulfur cluster binding"/>
    <property type="evidence" value="ECO:0007669"/>
    <property type="project" value="UniProtKB-UniRule"/>
</dbReference>
<evidence type="ECO:0000256" key="2">
    <source>
        <dbReference type="ARBA" id="ARBA00011238"/>
    </source>
</evidence>
<dbReference type="PIRSF" id="PIRSF006439">
    <property type="entry name" value="Indolepyruvate_ferr_oxidored"/>
    <property type="match status" value="1"/>
</dbReference>
<dbReference type="Pfam" id="PF01855">
    <property type="entry name" value="POR_N"/>
    <property type="match status" value="1"/>
</dbReference>
<dbReference type="EC" id="1.2.7.8" evidence="3 14"/>
<evidence type="ECO:0000256" key="8">
    <source>
        <dbReference type="ARBA" id="ARBA00022982"/>
    </source>
</evidence>
<dbReference type="InterPro" id="IPR011766">
    <property type="entry name" value="TPP_enzyme_TPP-bd"/>
</dbReference>
<dbReference type="InterPro" id="IPR017896">
    <property type="entry name" value="4Fe4S_Fe-S-bd"/>
</dbReference>
<evidence type="ECO:0000256" key="3">
    <source>
        <dbReference type="ARBA" id="ARBA00012812"/>
    </source>
</evidence>
<dbReference type="GO" id="GO:0044281">
    <property type="term" value="P:small molecule metabolic process"/>
    <property type="evidence" value="ECO:0007669"/>
    <property type="project" value="UniProtKB-ARBA"/>
</dbReference>
<dbReference type="Pfam" id="PF02775">
    <property type="entry name" value="TPP_enzyme_C"/>
    <property type="match status" value="1"/>
</dbReference>
<proteinExistence type="predicted"/>
<keyword evidence="7 14" id="KW-0479">Metal-binding</keyword>
<dbReference type="RefSeq" id="WP_338606315.1">
    <property type="nucleotide sequence ID" value="NZ_AP028679.1"/>
</dbReference>
<dbReference type="EMBL" id="AP028679">
    <property type="protein sequence ID" value="BEQ14611.1"/>
    <property type="molecule type" value="Genomic_DNA"/>
</dbReference>
<feature type="domain" description="4Fe-4S ferredoxin-type" evidence="15">
    <location>
        <begin position="608"/>
        <end position="637"/>
    </location>
</feature>
<dbReference type="PROSITE" id="PS00198">
    <property type="entry name" value="4FE4S_FER_1"/>
    <property type="match status" value="1"/>
</dbReference>
<dbReference type="Gene3D" id="3.40.50.970">
    <property type="match status" value="2"/>
</dbReference>
<dbReference type="Proteomes" id="UP001366166">
    <property type="component" value="Chromosome"/>
</dbReference>
<keyword evidence="17" id="KW-1185">Reference proteome</keyword>
<dbReference type="GO" id="GO:0030976">
    <property type="term" value="F:thiamine pyrophosphate binding"/>
    <property type="evidence" value="ECO:0007669"/>
    <property type="project" value="InterPro"/>
</dbReference>
<evidence type="ECO:0000256" key="7">
    <source>
        <dbReference type="ARBA" id="ARBA00022723"/>
    </source>
</evidence>
<reference evidence="17" key="1">
    <citation type="journal article" date="2023" name="Arch. Microbiol.">
        <title>Desulfoferula mesophilus gen. nov. sp. nov., a mesophilic sulfate-reducing bacterium isolated from a brackish lake sediment.</title>
        <authorList>
            <person name="Watanabe T."/>
            <person name="Yabe T."/>
            <person name="Tsuji J.M."/>
            <person name="Fukui M."/>
        </authorList>
    </citation>
    <scope>NUCLEOTIDE SEQUENCE [LARGE SCALE GENOMIC DNA]</scope>
    <source>
        <strain evidence="17">12FAK</strain>
    </source>
</reference>
<dbReference type="CDD" id="cd07034">
    <property type="entry name" value="TPP_PYR_PFOR_IOR-alpha_like"/>
    <property type="match status" value="1"/>
</dbReference>
<evidence type="ECO:0000259" key="15">
    <source>
        <dbReference type="PROSITE" id="PS51379"/>
    </source>
</evidence>
<name>A0AAU9EBS9_9BACT</name>
<evidence type="ECO:0000313" key="17">
    <source>
        <dbReference type="Proteomes" id="UP001366166"/>
    </source>
</evidence>
<protein>
    <recommendedName>
        <fullName evidence="4 14">Indolepyruvate oxidoreductase subunit IorA</fullName>
        <shortName evidence="14">IOR</shortName>
        <ecNumber evidence="3 14">1.2.7.8</ecNumber>
    </recommendedName>
    <alternativeName>
        <fullName evidence="12 14">Indolepyruvate ferredoxin oxidoreductase subunit alpha</fullName>
    </alternativeName>
</protein>
<dbReference type="SUPFAM" id="SSF54862">
    <property type="entry name" value="4Fe-4S ferredoxins"/>
    <property type="match status" value="1"/>
</dbReference>
<comment type="cofactor">
    <cofactor evidence="14">
        <name>[4Fe-4S] cluster</name>
        <dbReference type="ChEBI" id="CHEBI:49883"/>
    </cofactor>
    <text evidence="14">Binds 2 [4Fe-4S] clusters. In this family the first cluster has a non-standard and varying [4Fe-4S] binding motif CX(2)CX(2)CX(4-5)CP.</text>
</comment>
<evidence type="ECO:0000313" key="16">
    <source>
        <dbReference type="EMBL" id="BEQ14611.1"/>
    </source>
</evidence>
<evidence type="ECO:0000256" key="1">
    <source>
        <dbReference type="ARBA" id="ARBA00002995"/>
    </source>
</evidence>
<dbReference type="Gene3D" id="3.40.50.920">
    <property type="match status" value="1"/>
</dbReference>
<dbReference type="InterPro" id="IPR017900">
    <property type="entry name" value="4Fe4S_Fe_S_CS"/>
</dbReference>
<evidence type="ECO:0000256" key="12">
    <source>
        <dbReference type="ARBA" id="ARBA00030514"/>
    </source>
</evidence>
<dbReference type="SUPFAM" id="SSF52922">
    <property type="entry name" value="TK C-terminal domain-like"/>
    <property type="match status" value="1"/>
</dbReference>
<dbReference type="Pfam" id="PF00037">
    <property type="entry name" value="Fer4"/>
    <property type="match status" value="1"/>
</dbReference>
<evidence type="ECO:0000256" key="5">
    <source>
        <dbReference type="ARBA" id="ARBA00022448"/>
    </source>
</evidence>
<dbReference type="KEGG" id="dmp:FAK_16770"/>
<gene>
    <name evidence="16" type="ORF">FAK_16770</name>
</gene>
<comment type="catalytic activity">
    <reaction evidence="13 14">
        <text>indole-3-pyruvate + 2 oxidized [2Fe-2S]-[ferredoxin] + CoA = (indol-3-yl)acetyl-CoA + 2 reduced [2Fe-2S]-[ferredoxin] + CO2 + H(+)</text>
        <dbReference type="Rhea" id="RHEA:12645"/>
        <dbReference type="Rhea" id="RHEA-COMP:10000"/>
        <dbReference type="Rhea" id="RHEA-COMP:10001"/>
        <dbReference type="ChEBI" id="CHEBI:15378"/>
        <dbReference type="ChEBI" id="CHEBI:16526"/>
        <dbReference type="ChEBI" id="CHEBI:17640"/>
        <dbReference type="ChEBI" id="CHEBI:33737"/>
        <dbReference type="ChEBI" id="CHEBI:33738"/>
        <dbReference type="ChEBI" id="CHEBI:57271"/>
        <dbReference type="ChEBI" id="CHEBI:57287"/>
        <dbReference type="EC" id="1.2.7.8"/>
    </reaction>
</comment>
<dbReference type="InterPro" id="IPR017721">
    <property type="entry name" value="IorA"/>
</dbReference>
<keyword evidence="8 14" id="KW-0249">Electron transport</keyword>
<dbReference type="FunFam" id="3.40.50.970:FF:000039">
    <property type="entry name" value="Indolepyruvate oxidoreductase subunit IorA"/>
    <property type="match status" value="1"/>
</dbReference>
<dbReference type="InterPro" id="IPR002880">
    <property type="entry name" value="Pyrv_Fd/Flavodoxin_OxRdtase_N"/>
</dbReference>
<dbReference type="GO" id="GO:0043805">
    <property type="term" value="F:indolepyruvate ferredoxin oxidoreductase activity"/>
    <property type="evidence" value="ECO:0007669"/>
    <property type="project" value="UniProtKB-UniRule"/>
</dbReference>